<dbReference type="EMBL" id="KQ001698">
    <property type="protein sequence ID" value="KJP86242.1"/>
    <property type="molecule type" value="Genomic_DNA"/>
</dbReference>
<dbReference type="PANTHER" id="PTHR15139:SF0">
    <property type="entry name" value="TUBULIN-SPECIFIC CHAPERONE C"/>
    <property type="match status" value="1"/>
</dbReference>
<dbReference type="InterPro" id="IPR016098">
    <property type="entry name" value="CAP/MinC_C"/>
</dbReference>
<proteinExistence type="inferred from homology"/>
<evidence type="ECO:0000313" key="5">
    <source>
        <dbReference type="EMBL" id="KJP86242.1"/>
    </source>
</evidence>
<gene>
    <name evidence="5" type="ORF">AK88_04136</name>
</gene>
<dbReference type="InterPro" id="IPR006599">
    <property type="entry name" value="CARP_motif"/>
</dbReference>
<dbReference type="RefSeq" id="XP_012337169.1">
    <property type="nucleotide sequence ID" value="XM_012481746.1"/>
</dbReference>
<accession>A0A0D9QHI3</accession>
<evidence type="ECO:0000259" key="4">
    <source>
        <dbReference type="PROSITE" id="PS51329"/>
    </source>
</evidence>
<dbReference type="Gene3D" id="2.160.20.70">
    <property type="match status" value="1"/>
</dbReference>
<dbReference type="Pfam" id="PF07986">
    <property type="entry name" value="TBCC"/>
    <property type="match status" value="1"/>
</dbReference>
<dbReference type="PROSITE" id="PS51329">
    <property type="entry name" value="C_CAP_COFACTOR_C"/>
    <property type="match status" value="1"/>
</dbReference>
<keyword evidence="6" id="KW-1185">Reference proteome</keyword>
<dbReference type="GeneID" id="24269450"/>
<comment type="similarity">
    <text evidence="1">Belongs to the TBCC family.</text>
</comment>
<protein>
    <recommendedName>
        <fullName evidence="4">C-CAP/cofactor C-like domain-containing protein</fullName>
    </recommendedName>
</protein>
<dbReference type="OMA" id="WQNTQEK"/>
<dbReference type="Proteomes" id="UP000054561">
    <property type="component" value="Unassembled WGS sequence"/>
</dbReference>
<dbReference type="GO" id="GO:0005737">
    <property type="term" value="C:cytoplasm"/>
    <property type="evidence" value="ECO:0007669"/>
    <property type="project" value="TreeGrafter"/>
</dbReference>
<feature type="domain" description="C-CAP/cofactor C-like" evidence="4">
    <location>
        <begin position="116"/>
        <end position="282"/>
    </location>
</feature>
<dbReference type="GO" id="GO:0007021">
    <property type="term" value="P:tubulin complex assembly"/>
    <property type="evidence" value="ECO:0007669"/>
    <property type="project" value="TreeGrafter"/>
</dbReference>
<name>A0A0D9QHI3_PLAFR</name>
<dbReference type="InterPro" id="IPR017901">
    <property type="entry name" value="C-CAP_CF_C-like"/>
</dbReference>
<evidence type="ECO:0000256" key="2">
    <source>
        <dbReference type="ARBA" id="ARBA00023186"/>
    </source>
</evidence>
<dbReference type="PANTHER" id="PTHR15139">
    <property type="entry name" value="TUBULIN FOLDING COFACTOR C"/>
    <property type="match status" value="1"/>
</dbReference>
<evidence type="ECO:0000256" key="1">
    <source>
        <dbReference type="ARBA" id="ARBA00008848"/>
    </source>
</evidence>
<dbReference type="VEuPathDB" id="PlasmoDB:AK88_04136"/>
<organism evidence="5 6">
    <name type="scientific">Plasmodium fragile</name>
    <dbReference type="NCBI Taxonomy" id="5857"/>
    <lineage>
        <taxon>Eukaryota</taxon>
        <taxon>Sar</taxon>
        <taxon>Alveolata</taxon>
        <taxon>Apicomplexa</taxon>
        <taxon>Aconoidasida</taxon>
        <taxon>Haemosporida</taxon>
        <taxon>Plasmodiidae</taxon>
        <taxon>Plasmodium</taxon>
        <taxon>Plasmodium (Plasmodium)</taxon>
    </lineage>
</organism>
<feature type="coiled-coil region" evidence="3">
    <location>
        <begin position="72"/>
        <end position="99"/>
    </location>
</feature>
<keyword evidence="2" id="KW-0143">Chaperone</keyword>
<dbReference type="OrthoDB" id="194775at2759"/>
<reference evidence="5 6" key="1">
    <citation type="submission" date="2014-03" db="EMBL/GenBank/DDBJ databases">
        <title>The Genome Sequence of Plasmodium fragile nilgiri.</title>
        <authorList>
            <consortium name="The Broad Institute Genomics Platform"/>
            <consortium name="The Broad Institute Genome Sequencing Center for Infectious Disease"/>
            <person name="Neafsey D."/>
            <person name="Duraisingh M."/>
            <person name="Young S.K."/>
            <person name="Zeng Q."/>
            <person name="Gargeya S."/>
            <person name="Abouelleil A."/>
            <person name="Alvarado L."/>
            <person name="Chapman S.B."/>
            <person name="Gainer-Dewar J."/>
            <person name="Goldberg J."/>
            <person name="Griggs A."/>
            <person name="Gujja S."/>
            <person name="Hansen M."/>
            <person name="Howarth C."/>
            <person name="Imamovic A."/>
            <person name="Larimer J."/>
            <person name="Pearson M."/>
            <person name="Poon T.W."/>
            <person name="Priest M."/>
            <person name="Roberts A."/>
            <person name="Saif S."/>
            <person name="Shea T."/>
            <person name="Sykes S."/>
            <person name="Wortman J."/>
            <person name="Nusbaum C."/>
            <person name="Birren B."/>
        </authorList>
    </citation>
    <scope>NUCLEOTIDE SEQUENCE [LARGE SCALE GENOMIC DNA]</scope>
    <source>
        <strain evidence="6">nilgiri</strain>
    </source>
</reference>
<evidence type="ECO:0000313" key="6">
    <source>
        <dbReference type="Proteomes" id="UP000054561"/>
    </source>
</evidence>
<evidence type="ECO:0000256" key="3">
    <source>
        <dbReference type="SAM" id="Coils"/>
    </source>
</evidence>
<dbReference type="InterPro" id="IPR012945">
    <property type="entry name" value="Tubulin-bd_cofactor_C_dom"/>
</dbReference>
<dbReference type="GO" id="GO:0007023">
    <property type="term" value="P:post-chaperonin tubulin folding pathway"/>
    <property type="evidence" value="ECO:0007669"/>
    <property type="project" value="InterPro"/>
</dbReference>
<keyword evidence="3" id="KW-0175">Coiled coil</keyword>
<dbReference type="SMART" id="SM00673">
    <property type="entry name" value="CARP"/>
    <property type="match status" value="2"/>
</dbReference>
<sequence length="336" mass="38717">MNHDLVTNGCDNYEELLHTNVKDIEQHVLQLKSAAHADDNALAEINKLCDRSIHLKDSLSNVYFQFLKHSSVVIYEKKLKELIKEIESLKHAFIQNKNKEQFQVLNVNYDDSFFLPEDDSAENEDESTQLNDDCVDLNQHKLSFKDVHNESRIVRGLGETECSSLLLDNLVNCEVVILDVLSSVLIRRIKNCTIWVAAVESSVLIYNCVDCNILTNSKQIRIHDSSETNFYINSVSSPIIENSKQLAFFPYILNYDGLSELLKKINIRTDSTQWMKILDFNWQNTQEKSPNFRISEDAQMYYIKIGNRAFTKTDQDGVTGGLYLVENFPEFLKKVD</sequence>
<dbReference type="AlphaFoldDB" id="A0A0D9QHI3"/>
<dbReference type="InterPro" id="IPR027684">
    <property type="entry name" value="TBCC"/>
</dbReference>